<evidence type="ECO:0000259" key="1">
    <source>
        <dbReference type="Pfam" id="PF22741"/>
    </source>
</evidence>
<protein>
    <submittedName>
        <fullName evidence="2">Predicted phosphohydrolase, protein tyrosine phosphatase (PTP) superfamily, DUF442 family</fullName>
    </submittedName>
</protein>
<dbReference type="EMBL" id="CYHF01000001">
    <property type="protein sequence ID" value="CUA93203.1"/>
    <property type="molecule type" value="Genomic_DNA"/>
</dbReference>
<keyword evidence="3" id="KW-1185">Reference proteome</keyword>
<dbReference type="SUPFAM" id="SSF52799">
    <property type="entry name" value="(Phosphotyrosine protein) phosphatases II"/>
    <property type="match status" value="1"/>
</dbReference>
<evidence type="ECO:0000313" key="2">
    <source>
        <dbReference type="EMBL" id="CUA93203.1"/>
    </source>
</evidence>
<proteinExistence type="predicted"/>
<dbReference type="GO" id="GO:0016787">
    <property type="term" value="F:hydrolase activity"/>
    <property type="evidence" value="ECO:0007669"/>
    <property type="project" value="UniProtKB-KW"/>
</dbReference>
<feature type="domain" description="DSP-PTPase phosphatase fused to NAD+ Kinase" evidence="1">
    <location>
        <begin position="22"/>
        <end position="126"/>
    </location>
</feature>
<dbReference type="InterPro" id="IPR029021">
    <property type="entry name" value="Prot-tyrosine_phosphatase-like"/>
</dbReference>
<dbReference type="Proteomes" id="UP000183649">
    <property type="component" value="Unassembled WGS sequence"/>
</dbReference>
<dbReference type="Pfam" id="PF22741">
    <property type="entry name" value="PTP-NADK"/>
    <property type="match status" value="1"/>
</dbReference>
<name>A0A0K6HR07_9BURK</name>
<dbReference type="AlphaFoldDB" id="A0A0K6HR07"/>
<sequence>MSDPVLLSAFDAENAYLAFDGLWCSGQLSAADVARLPALGVNTVINLAPPHASKVLPGEAEQVTALGLNYVQIPVIWDAPEPDQFELFVGVMTAVGHKPVWLHCAKNMRASAFVYLYRLLIRGEDESLAVWPMSQVWTPNPTWQRWIGAVRHARGADPAQPEPR</sequence>
<dbReference type="CDD" id="cd14503">
    <property type="entry name" value="PTP-bact"/>
    <property type="match status" value="1"/>
</dbReference>
<organism evidence="2 3">
    <name type="scientific">Thiomonas bhubaneswarensis</name>
    <dbReference type="NCBI Taxonomy" id="339866"/>
    <lineage>
        <taxon>Bacteria</taxon>
        <taxon>Pseudomonadati</taxon>
        <taxon>Pseudomonadota</taxon>
        <taxon>Betaproteobacteria</taxon>
        <taxon>Burkholderiales</taxon>
        <taxon>Thiomonas</taxon>
    </lineage>
</organism>
<dbReference type="STRING" id="339866.GCA_001418255_00141"/>
<dbReference type="RefSeq" id="WP_055449111.1">
    <property type="nucleotide sequence ID" value="NZ_CYHF01000001.1"/>
</dbReference>
<evidence type="ECO:0000313" key="3">
    <source>
        <dbReference type="Proteomes" id="UP000183649"/>
    </source>
</evidence>
<keyword evidence="2" id="KW-0378">Hydrolase</keyword>
<accession>A0A0K6HR07</accession>
<dbReference type="InterPro" id="IPR055214">
    <property type="entry name" value="PTP-NADK"/>
</dbReference>
<gene>
    <name evidence="2" type="ORF">Ga0061069_101142</name>
</gene>
<dbReference type="Gene3D" id="3.90.190.10">
    <property type="entry name" value="Protein tyrosine phosphatase superfamily"/>
    <property type="match status" value="1"/>
</dbReference>
<reference evidence="3" key="1">
    <citation type="submission" date="2015-08" db="EMBL/GenBank/DDBJ databases">
        <authorList>
            <person name="Varghese N."/>
        </authorList>
    </citation>
    <scope>NUCLEOTIDE SEQUENCE [LARGE SCALE GENOMIC DNA]</scope>
    <source>
        <strain evidence="3">DSM 18181</strain>
    </source>
</reference>